<accession>A0A218MLJ6</accession>
<proteinExistence type="predicted"/>
<reference evidence="2" key="2">
    <citation type="journal article" date="2017" name="Nat. Commun.">
        <title>Single-virus genomics reveals hidden cosmopolitan and abundant viruses.</title>
        <authorList>
            <person name="Martinez-Hernandez F."/>
            <person name="Fornas O."/>
            <person name="Lluesma Gomez M."/>
            <person name="Bolduc B."/>
            <person name="de la Cruz Pena M.J."/>
            <person name="Martinez J.M."/>
            <person name="Anton J."/>
            <person name="Gasol J.M."/>
            <person name="Rosselli R."/>
            <person name="Rodriguez-Valera F."/>
            <person name="Sullivan M.B."/>
            <person name="Acinas S.G."/>
            <person name="Martinez-Garcia M."/>
        </authorList>
    </citation>
    <scope>NUCLEOTIDE SEQUENCE</scope>
</reference>
<feature type="domain" description="DUF7936" evidence="1">
    <location>
        <begin position="2"/>
        <end position="104"/>
    </location>
</feature>
<sequence length="114" mass="12840">MATTYKWSVNPMNAHIHAEGKDNVIYTVHWIYTGSEESAGKTYTASNIGSEGFTYVEGDPFVPYENTEAFENVVIGWLENALDLDAMKADIDAQIQKQITPVNEDLYFTWQNPA</sequence>
<dbReference type="Pfam" id="PF25590">
    <property type="entry name" value="DUF7936"/>
    <property type="match status" value="1"/>
</dbReference>
<dbReference type="EMBL" id="KY052816">
    <property type="protein sequence ID" value="ASF00162.1"/>
    <property type="molecule type" value="Genomic_DNA"/>
</dbReference>
<evidence type="ECO:0000259" key="1">
    <source>
        <dbReference type="Pfam" id="PF25590"/>
    </source>
</evidence>
<organism evidence="2">
    <name type="scientific">uncultured virus</name>
    <dbReference type="NCBI Taxonomy" id="340016"/>
    <lineage>
        <taxon>Viruses</taxon>
        <taxon>environmental samples</taxon>
    </lineage>
</organism>
<protein>
    <recommendedName>
        <fullName evidence="1">DUF7936 domain-containing protein</fullName>
    </recommendedName>
</protein>
<reference evidence="2" key="1">
    <citation type="submission" date="2016-10" db="EMBL/GenBank/DDBJ databases">
        <authorList>
            <person name="Varghese N."/>
        </authorList>
    </citation>
    <scope>NUCLEOTIDE SEQUENCE</scope>
</reference>
<dbReference type="InterPro" id="IPR057696">
    <property type="entry name" value="DUF7936"/>
</dbReference>
<name>A0A218MLJ6_9VIRU</name>
<evidence type="ECO:0000313" key="2">
    <source>
        <dbReference type="EMBL" id="ASF00162.1"/>
    </source>
</evidence>